<organism evidence="2 3">
    <name type="scientific">Rhodonia placenta</name>
    <dbReference type="NCBI Taxonomy" id="104341"/>
    <lineage>
        <taxon>Eukaryota</taxon>
        <taxon>Fungi</taxon>
        <taxon>Dikarya</taxon>
        <taxon>Basidiomycota</taxon>
        <taxon>Agaricomycotina</taxon>
        <taxon>Agaricomycetes</taxon>
        <taxon>Polyporales</taxon>
        <taxon>Adustoporiaceae</taxon>
        <taxon>Rhodonia</taxon>
    </lineage>
</organism>
<evidence type="ECO:0000256" key="1">
    <source>
        <dbReference type="SAM" id="MobiDB-lite"/>
    </source>
</evidence>
<dbReference type="Pfam" id="PF13455">
    <property type="entry name" value="MUG113"/>
    <property type="match status" value="1"/>
</dbReference>
<reference evidence="2" key="2">
    <citation type="journal article" name="Front. Microbiol.">
        <title>Degradative Capacity of Two Strains of Rhodonia placenta: From Phenotype to Genotype.</title>
        <authorList>
            <person name="Kolle M."/>
            <person name="Horta M.A.C."/>
            <person name="Nowrousian M."/>
            <person name="Ohm R.A."/>
            <person name="Benz J.P."/>
            <person name="Pilgard A."/>
        </authorList>
    </citation>
    <scope>NUCLEOTIDE SEQUENCE</scope>
    <source>
        <strain evidence="2">FPRL280</strain>
    </source>
</reference>
<comment type="caution">
    <text evidence="2">The sequence shown here is derived from an EMBL/GenBank/DDBJ whole genome shotgun (WGS) entry which is preliminary data.</text>
</comment>
<feature type="region of interest" description="Disordered" evidence="1">
    <location>
        <begin position="1"/>
        <end position="42"/>
    </location>
</feature>
<dbReference type="EMBL" id="JADOXO010000003">
    <property type="protein sequence ID" value="KAF9821592.1"/>
    <property type="molecule type" value="Genomic_DNA"/>
</dbReference>
<accession>A0A8H7PBC9</accession>
<dbReference type="PANTHER" id="PTHR28094">
    <property type="entry name" value="MEIOTICALLY UP-REGULATED GENE 113 PROTEIN"/>
    <property type="match status" value="1"/>
</dbReference>
<evidence type="ECO:0000313" key="3">
    <source>
        <dbReference type="Proteomes" id="UP000639403"/>
    </source>
</evidence>
<dbReference type="InterPro" id="IPR053006">
    <property type="entry name" value="Meiosis_regulatory"/>
</dbReference>
<dbReference type="Proteomes" id="UP000639403">
    <property type="component" value="Unassembled WGS sequence"/>
</dbReference>
<dbReference type="PANTHER" id="PTHR28094:SF1">
    <property type="entry name" value="MEIOTICALLY UP-REGULATED GENE 113 PROTEIN"/>
    <property type="match status" value="1"/>
</dbReference>
<protein>
    <submittedName>
        <fullName evidence="2">Uncharacterized protein</fullName>
    </submittedName>
</protein>
<gene>
    <name evidence="2" type="ORF">IEO21_00438</name>
</gene>
<feature type="region of interest" description="Disordered" evidence="1">
    <location>
        <begin position="79"/>
        <end position="100"/>
    </location>
</feature>
<sequence length="413" mass="46477">MTCMFSLFRKRRKSDPSSTDTPRSERQSGSMSTQATSRRHDVDQLTKDMARATISSVQTVPLANSAFIGGFNPALGNSLPSVPQTQSGQSGRNGVLPASHSFHATPTWTLAHTPADGHSTNIEDYAVRTNPGAFTKAGARCSRVVKQPVSLDAVDPDVEPKQERFCHQHLKEQLKHTQFPLKGDIWVDFADWIPSYLHPNTQAALRKEMQRVISAADEPGYIYVYQYRDLHGPDYLCFKVGRTVTLNKRLGEWEKQCGSRVPHLRHWAPSSVDERDQGIVGGGVKQGKPAAWCHRLERLIHLELADQLRYAPYLDPKYPNIEGERKLAEIPKKAPCSDCQHHCPSLRRRLNLTVLTGGKMHREIFPLPRAPDGPFKDRELENIVIPVVDKWTQFMGIYGDAFNIQEKQLTDGQ</sequence>
<name>A0A8H7PBC9_9APHY</name>
<reference evidence="2" key="1">
    <citation type="submission" date="2020-11" db="EMBL/GenBank/DDBJ databases">
        <authorList>
            <person name="Koelle M."/>
            <person name="Horta M.A.C."/>
            <person name="Nowrousian M."/>
            <person name="Ohm R.A."/>
            <person name="Benz P."/>
            <person name="Pilgard A."/>
        </authorList>
    </citation>
    <scope>NUCLEOTIDE SEQUENCE</scope>
    <source>
        <strain evidence="2">FPRL280</strain>
    </source>
</reference>
<proteinExistence type="predicted"/>
<feature type="compositionally biased region" description="Polar residues" evidence="1">
    <location>
        <begin position="16"/>
        <end position="36"/>
    </location>
</feature>
<dbReference type="AlphaFoldDB" id="A0A8H7PBC9"/>
<feature type="compositionally biased region" description="Polar residues" evidence="1">
    <location>
        <begin position="79"/>
        <end position="92"/>
    </location>
</feature>
<evidence type="ECO:0000313" key="2">
    <source>
        <dbReference type="EMBL" id="KAF9821592.1"/>
    </source>
</evidence>